<evidence type="ECO:0000313" key="1">
    <source>
        <dbReference type="EMBL" id="GFO09198.1"/>
    </source>
</evidence>
<reference evidence="1 2" key="1">
    <citation type="journal article" date="2021" name="Elife">
        <title>Chloroplast acquisition without the gene transfer in kleptoplastic sea slugs, Plakobranchus ocellatus.</title>
        <authorList>
            <person name="Maeda T."/>
            <person name="Takahashi S."/>
            <person name="Yoshida T."/>
            <person name="Shimamura S."/>
            <person name="Takaki Y."/>
            <person name="Nagai Y."/>
            <person name="Toyoda A."/>
            <person name="Suzuki Y."/>
            <person name="Arimoto A."/>
            <person name="Ishii H."/>
            <person name="Satoh N."/>
            <person name="Nishiyama T."/>
            <person name="Hasebe M."/>
            <person name="Maruyama T."/>
            <person name="Minagawa J."/>
            <person name="Obokata J."/>
            <person name="Shigenobu S."/>
        </authorList>
    </citation>
    <scope>NUCLEOTIDE SEQUENCE [LARGE SCALE GENOMIC DNA]</scope>
</reference>
<sequence>MSDVWLILCKASPQQVISGSQALQQTRALAARFKLATVKLVLSTWTSNLRFRFTAGRFTISPPTACPGRSSSFRSPEAFRPFKPCQSKALMVDSNFICDKKLPADLRADLLAAVPSTIRPEHGENKRARRSEKTTSNPFETVIQEISVILLWGRKVVSVQRVCKQLWLKLQAVKSSILPQVRGSSTTARQQIPEPEVVRSGRLIWELQTSVPAAGNIARQQQICGVSGEWSSRTDILKKLQVWLVA</sequence>
<keyword evidence="2" id="KW-1185">Reference proteome</keyword>
<name>A0AAV4AQV2_9GAST</name>
<dbReference type="AlphaFoldDB" id="A0AAV4AQV2"/>
<dbReference type="Proteomes" id="UP000735302">
    <property type="component" value="Unassembled WGS sequence"/>
</dbReference>
<accession>A0AAV4AQV2</accession>
<organism evidence="1 2">
    <name type="scientific">Plakobranchus ocellatus</name>
    <dbReference type="NCBI Taxonomy" id="259542"/>
    <lineage>
        <taxon>Eukaryota</taxon>
        <taxon>Metazoa</taxon>
        <taxon>Spiralia</taxon>
        <taxon>Lophotrochozoa</taxon>
        <taxon>Mollusca</taxon>
        <taxon>Gastropoda</taxon>
        <taxon>Heterobranchia</taxon>
        <taxon>Euthyneura</taxon>
        <taxon>Panpulmonata</taxon>
        <taxon>Sacoglossa</taxon>
        <taxon>Placobranchoidea</taxon>
        <taxon>Plakobranchidae</taxon>
        <taxon>Plakobranchus</taxon>
    </lineage>
</organism>
<gene>
    <name evidence="1" type="ORF">PoB_003570300</name>
</gene>
<proteinExistence type="predicted"/>
<dbReference type="EMBL" id="BLXT01004061">
    <property type="protein sequence ID" value="GFO09198.1"/>
    <property type="molecule type" value="Genomic_DNA"/>
</dbReference>
<evidence type="ECO:0000313" key="2">
    <source>
        <dbReference type="Proteomes" id="UP000735302"/>
    </source>
</evidence>
<protein>
    <submittedName>
        <fullName evidence="1">Uncharacterized protein</fullName>
    </submittedName>
</protein>
<comment type="caution">
    <text evidence="1">The sequence shown here is derived from an EMBL/GenBank/DDBJ whole genome shotgun (WGS) entry which is preliminary data.</text>
</comment>